<name>A0A9N9DGU7_9GLOM</name>
<dbReference type="EMBL" id="CAJVPI010002081">
    <property type="protein sequence ID" value="CAG8635208.1"/>
    <property type="molecule type" value="Genomic_DNA"/>
</dbReference>
<dbReference type="AlphaFoldDB" id="A0A9N9DGU7"/>
<proteinExistence type="predicted"/>
<comment type="caution">
    <text evidence="1">The sequence shown here is derived from an EMBL/GenBank/DDBJ whole genome shotgun (WGS) entry which is preliminary data.</text>
</comment>
<evidence type="ECO:0000313" key="1">
    <source>
        <dbReference type="EMBL" id="CAG8635208.1"/>
    </source>
</evidence>
<dbReference type="Proteomes" id="UP000789739">
    <property type="component" value="Unassembled WGS sequence"/>
</dbReference>
<organism evidence="1 2">
    <name type="scientific">Paraglomus brasilianum</name>
    <dbReference type="NCBI Taxonomy" id="144538"/>
    <lineage>
        <taxon>Eukaryota</taxon>
        <taxon>Fungi</taxon>
        <taxon>Fungi incertae sedis</taxon>
        <taxon>Mucoromycota</taxon>
        <taxon>Glomeromycotina</taxon>
        <taxon>Glomeromycetes</taxon>
        <taxon>Paraglomerales</taxon>
        <taxon>Paraglomeraceae</taxon>
        <taxon>Paraglomus</taxon>
    </lineage>
</organism>
<feature type="non-terminal residue" evidence="1">
    <location>
        <position position="44"/>
    </location>
</feature>
<sequence>MQGVLDGPPILQCLSFWGHAIHTAQDVVQLTTVAMELVKKLLSV</sequence>
<gene>
    <name evidence="1" type="ORF">PBRASI_LOCUS9469</name>
</gene>
<reference evidence="1" key="1">
    <citation type="submission" date="2021-06" db="EMBL/GenBank/DDBJ databases">
        <authorList>
            <person name="Kallberg Y."/>
            <person name="Tangrot J."/>
            <person name="Rosling A."/>
        </authorList>
    </citation>
    <scope>NUCLEOTIDE SEQUENCE</scope>
    <source>
        <strain evidence="1">BR232B</strain>
    </source>
</reference>
<evidence type="ECO:0000313" key="2">
    <source>
        <dbReference type="Proteomes" id="UP000789739"/>
    </source>
</evidence>
<protein>
    <submittedName>
        <fullName evidence="1">10071_t:CDS:1</fullName>
    </submittedName>
</protein>
<keyword evidence="2" id="KW-1185">Reference proteome</keyword>
<accession>A0A9N9DGU7</accession>